<organism evidence="5">
    <name type="scientific">Eremomyces bilateralis CBS 781.70</name>
    <dbReference type="NCBI Taxonomy" id="1392243"/>
    <lineage>
        <taxon>Eukaryota</taxon>
        <taxon>Fungi</taxon>
        <taxon>Dikarya</taxon>
        <taxon>Ascomycota</taxon>
        <taxon>Pezizomycotina</taxon>
        <taxon>Dothideomycetes</taxon>
        <taxon>Dothideomycetes incertae sedis</taxon>
        <taxon>Eremomycetales</taxon>
        <taxon>Eremomycetaceae</taxon>
        <taxon>Eremomyces</taxon>
    </lineage>
</organism>
<evidence type="ECO:0000256" key="1">
    <source>
        <dbReference type="ARBA" id="ARBA00010139"/>
    </source>
</evidence>
<evidence type="ECO:0000256" key="4">
    <source>
        <dbReference type="ARBA" id="ARBA00023002"/>
    </source>
</evidence>
<reference evidence="5 7" key="1">
    <citation type="submission" date="2020-01" db="EMBL/GenBank/DDBJ databases">
        <authorList>
            <consortium name="DOE Joint Genome Institute"/>
            <person name="Haridas S."/>
            <person name="Albert R."/>
            <person name="Binder M."/>
            <person name="Bloem J."/>
            <person name="Labutti K."/>
            <person name="Salamov A."/>
            <person name="Andreopoulos B."/>
            <person name="Baker S.E."/>
            <person name="Barry K."/>
            <person name="Bills G."/>
            <person name="Bluhm B.H."/>
            <person name="Cannon C."/>
            <person name="Castanera R."/>
            <person name="Culley D.E."/>
            <person name="Daum C."/>
            <person name="Ezra D."/>
            <person name="Gonzalez J.B."/>
            <person name="Henrissat B."/>
            <person name="Kuo A."/>
            <person name="Liang C."/>
            <person name="Lipzen A."/>
            <person name="Lutzoni F."/>
            <person name="Magnuson J."/>
            <person name="Mondo S."/>
            <person name="Nolan M."/>
            <person name="Ohm R."/>
            <person name="Pangilinan J."/>
            <person name="Park H.-J."/>
            <person name="Ramirez L."/>
            <person name="Alfaro M."/>
            <person name="Sun H."/>
            <person name="Tritt A."/>
            <person name="Yoshinaga Y."/>
            <person name="Zwiers L.-H."/>
            <person name="Turgeon B.G."/>
            <person name="Goodwin S.B."/>
            <person name="Spatafora J.W."/>
            <person name="Crous P.W."/>
            <person name="Grigoriev I.V."/>
        </authorList>
    </citation>
    <scope>NUCLEOTIDE SEQUENCE</scope>
    <source>
        <strain evidence="5 7">CBS 781.70</strain>
    </source>
</reference>
<sequence length="578" mass="65370">MSHHDKPWPQVPVTNKDYTQAAVVIVGAGISGMCTAIDLIKQHNCRNFIIVEKSSGVGGTWHDNKYPGCCCDVTSLLYSYSFAQNSDWSRLYPGQEEILDYLHRVANEYGLFQHIRFNTSVEQAEWDDDKKNWKTRVNVSGDKDREFSDGYTITSNFLVSGVGQLNVPRYPDIEGLDDFKGKSMHSARWDWSYPLEGKRIAVIGNGATAAQIIPEIVKVASHVTMYQRQANWVIPRLDGPVSATRRAIFKYVPFVQSRVRANMMDFRESFYDAVTNGDSDFANLLRDQSFDLLQQTFPDDKEMRETLTPNYPPGCKRVIISDDLYPALARPNVSVETRKIQKITETGIEVEGDVLEEFDLIVHATGFRTVEFMYPIKVKGIHDRDISDIWRSGAQAYYSVTVEDLPNFGMLYGPNSNLGHNSIILMIEAQSRYINALIGEVLKSKREGKSLSIRPNPTVVAKYNDWLQEILAKTSFADERCTSWYKNEDGKITNNWGLTVVQYQKFLSSVNWQDYILEGTASDEVRRKGQTKLGRVVEETQVSNLQLAAGVLGVIAVAAGVLTRGDLRNVKLPQIRIR</sequence>
<keyword evidence="4" id="KW-0560">Oxidoreductase</keyword>
<evidence type="ECO:0000313" key="7">
    <source>
        <dbReference type="RefSeq" id="XP_033530435.1"/>
    </source>
</evidence>
<keyword evidence="3" id="KW-0274">FAD</keyword>
<dbReference type="GeneID" id="54418343"/>
<dbReference type="Pfam" id="PF00743">
    <property type="entry name" value="FMO-like"/>
    <property type="match status" value="1"/>
</dbReference>
<dbReference type="PANTHER" id="PTHR42877:SF4">
    <property type="entry name" value="FAD_NAD(P)-BINDING DOMAIN-CONTAINING PROTEIN-RELATED"/>
    <property type="match status" value="1"/>
</dbReference>
<keyword evidence="5 7" id="KW-0503">Monooxygenase</keyword>
<dbReference type="InterPro" id="IPR051209">
    <property type="entry name" value="FAD-bind_Monooxygenase_sf"/>
</dbReference>
<proteinExistence type="inferred from homology"/>
<dbReference type="OrthoDB" id="74360at2759"/>
<dbReference type="InterPro" id="IPR020946">
    <property type="entry name" value="Flavin_mOase-like"/>
</dbReference>
<dbReference type="PANTHER" id="PTHR42877">
    <property type="entry name" value="L-ORNITHINE N(5)-MONOOXYGENASE-RELATED"/>
    <property type="match status" value="1"/>
</dbReference>
<name>A0A6G1FSQ3_9PEZI</name>
<reference evidence="7" key="2">
    <citation type="submission" date="2020-04" db="EMBL/GenBank/DDBJ databases">
        <authorList>
            <consortium name="NCBI Genome Project"/>
        </authorList>
    </citation>
    <scope>NUCLEOTIDE SEQUENCE</scope>
    <source>
        <strain evidence="7">CBS 781.70</strain>
    </source>
</reference>
<accession>A0A6G1FSQ3</accession>
<evidence type="ECO:0000313" key="5">
    <source>
        <dbReference type="EMBL" id="KAF1808804.1"/>
    </source>
</evidence>
<comment type="similarity">
    <text evidence="1">Belongs to the FAD-binding monooxygenase family.</text>
</comment>
<dbReference type="Proteomes" id="UP000504638">
    <property type="component" value="Unplaced"/>
</dbReference>
<evidence type="ECO:0000256" key="2">
    <source>
        <dbReference type="ARBA" id="ARBA00022630"/>
    </source>
</evidence>
<keyword evidence="6" id="KW-1185">Reference proteome</keyword>
<dbReference type="SUPFAM" id="SSF51905">
    <property type="entry name" value="FAD/NAD(P)-binding domain"/>
    <property type="match status" value="2"/>
</dbReference>
<keyword evidence="2" id="KW-0285">Flavoprotein</keyword>
<dbReference type="Gene3D" id="3.50.50.60">
    <property type="entry name" value="FAD/NAD(P)-binding domain"/>
    <property type="match status" value="2"/>
</dbReference>
<dbReference type="InterPro" id="IPR036188">
    <property type="entry name" value="FAD/NAD-bd_sf"/>
</dbReference>
<dbReference type="AlphaFoldDB" id="A0A6G1FSQ3"/>
<evidence type="ECO:0000256" key="3">
    <source>
        <dbReference type="ARBA" id="ARBA00022827"/>
    </source>
</evidence>
<dbReference type="GO" id="GO:0050661">
    <property type="term" value="F:NADP binding"/>
    <property type="evidence" value="ECO:0007669"/>
    <property type="project" value="InterPro"/>
</dbReference>
<dbReference type="RefSeq" id="XP_033530435.1">
    <property type="nucleotide sequence ID" value="XM_033677773.1"/>
</dbReference>
<dbReference type="EMBL" id="ML975179">
    <property type="protein sequence ID" value="KAF1808804.1"/>
    <property type="molecule type" value="Genomic_DNA"/>
</dbReference>
<evidence type="ECO:0000313" key="6">
    <source>
        <dbReference type="Proteomes" id="UP000504638"/>
    </source>
</evidence>
<dbReference type="GO" id="GO:0050660">
    <property type="term" value="F:flavin adenine dinucleotide binding"/>
    <property type="evidence" value="ECO:0007669"/>
    <property type="project" value="InterPro"/>
</dbReference>
<protein>
    <submittedName>
        <fullName evidence="5 7">Cyclohexanone monooxygenase</fullName>
    </submittedName>
</protein>
<reference evidence="7" key="3">
    <citation type="submission" date="2025-04" db="UniProtKB">
        <authorList>
            <consortium name="RefSeq"/>
        </authorList>
    </citation>
    <scope>IDENTIFICATION</scope>
    <source>
        <strain evidence="7">CBS 781.70</strain>
    </source>
</reference>
<gene>
    <name evidence="5 7" type="ORF">P152DRAFT_443229</name>
</gene>
<dbReference type="GO" id="GO:0004499">
    <property type="term" value="F:N,N-dimethylaniline monooxygenase activity"/>
    <property type="evidence" value="ECO:0007669"/>
    <property type="project" value="InterPro"/>
</dbReference>